<sequence length="400" mass="42268">MLAQSLTGLTVLDFGQLIAGPVCGMWLADMGATVIKIEPPGGELARRLGPPWQNGESLTALTANRNKLGLGIDLKRPEAAGVIRRLVERTDVVLENFRPGVTARLGIDHAALSAVKPDLITCSLSAYGQTGPWTGRPGVDGIIQAVTGLMAGIPAPDGGPGKVPLPLADMTGALFATVAVLAALRRRDATGEGGHLDVSLYNSMLMLQQLNLAAYLTSGTVPEPTGSAAPYAAVNEALPTRDGWIMVAAYQDRRWQALCDLIGRRDLVADPRFATNAGRVAERPALLAVLQPIFRRRTSAEWLPLLREADIVAAPVADYAEVVGTEQYTASGIEIELDHPRTGRFRMPGFALGTPGAARPTAPPPLTGQDSRVVLRRFGFTEADVDALVSDSVVFTGATS</sequence>
<dbReference type="RefSeq" id="WP_200197352.1">
    <property type="nucleotide sequence ID" value="NZ_JAENHM010000067.1"/>
</dbReference>
<dbReference type="EMBL" id="JAENHM010000067">
    <property type="protein sequence ID" value="MBK1840662.1"/>
    <property type="molecule type" value="Genomic_DNA"/>
</dbReference>
<dbReference type="PANTHER" id="PTHR48207:SF4">
    <property type="entry name" value="BLL6097 PROTEIN"/>
    <property type="match status" value="1"/>
</dbReference>
<dbReference type="InterPro" id="IPR050483">
    <property type="entry name" value="CoA-transferase_III_domain"/>
</dbReference>
<evidence type="ECO:0000313" key="2">
    <source>
        <dbReference type="EMBL" id="MBK1840662.1"/>
    </source>
</evidence>
<name>A0ABS1FBM9_9PROT</name>
<keyword evidence="3" id="KW-1185">Reference proteome</keyword>
<dbReference type="InterPro" id="IPR023606">
    <property type="entry name" value="CoA-Trfase_III_dom_1_sf"/>
</dbReference>
<dbReference type="SUPFAM" id="SSF89796">
    <property type="entry name" value="CoA-transferase family III (CaiB/BaiF)"/>
    <property type="match status" value="1"/>
</dbReference>
<dbReference type="PANTHER" id="PTHR48207">
    <property type="entry name" value="SUCCINATE--HYDROXYMETHYLGLUTARATE COA-TRANSFERASE"/>
    <property type="match status" value="1"/>
</dbReference>
<dbReference type="InterPro" id="IPR003673">
    <property type="entry name" value="CoA-Trfase_fam_III"/>
</dbReference>
<proteinExistence type="predicted"/>
<dbReference type="Proteomes" id="UP000652760">
    <property type="component" value="Unassembled WGS sequence"/>
</dbReference>
<evidence type="ECO:0000313" key="3">
    <source>
        <dbReference type="Proteomes" id="UP000652760"/>
    </source>
</evidence>
<evidence type="ECO:0000256" key="1">
    <source>
        <dbReference type="ARBA" id="ARBA00022679"/>
    </source>
</evidence>
<dbReference type="Gene3D" id="3.40.50.10540">
    <property type="entry name" value="Crotonobetainyl-coa:carnitine coa-transferase, domain 1"/>
    <property type="match status" value="1"/>
</dbReference>
<protein>
    <submittedName>
        <fullName evidence="2">CoA transferase</fullName>
    </submittedName>
</protein>
<reference evidence="3" key="1">
    <citation type="submission" date="2021-01" db="EMBL/GenBank/DDBJ databases">
        <title>Genome public.</title>
        <authorList>
            <person name="Liu C."/>
            <person name="Sun Q."/>
        </authorList>
    </citation>
    <scope>NUCLEOTIDE SEQUENCE [LARGE SCALE GENOMIC DNA]</scope>
    <source>
        <strain evidence="3">YIM B02556</strain>
    </source>
</reference>
<keyword evidence="1 2" id="KW-0808">Transferase</keyword>
<dbReference type="Gene3D" id="3.30.1540.10">
    <property type="entry name" value="formyl-coa transferase, domain 3"/>
    <property type="match status" value="1"/>
</dbReference>
<organism evidence="2 3">
    <name type="scientific">Azospirillum endophyticum</name>
    <dbReference type="NCBI Taxonomy" id="2800326"/>
    <lineage>
        <taxon>Bacteria</taxon>
        <taxon>Pseudomonadati</taxon>
        <taxon>Pseudomonadota</taxon>
        <taxon>Alphaproteobacteria</taxon>
        <taxon>Rhodospirillales</taxon>
        <taxon>Azospirillaceae</taxon>
        <taxon>Azospirillum</taxon>
    </lineage>
</organism>
<comment type="caution">
    <text evidence="2">The sequence shown here is derived from an EMBL/GenBank/DDBJ whole genome shotgun (WGS) entry which is preliminary data.</text>
</comment>
<gene>
    <name evidence="2" type="ORF">JHL17_24975</name>
</gene>
<dbReference type="InterPro" id="IPR044855">
    <property type="entry name" value="CoA-Trfase_III_dom3_sf"/>
</dbReference>
<dbReference type="Pfam" id="PF02515">
    <property type="entry name" value="CoA_transf_3"/>
    <property type="match status" value="1"/>
</dbReference>
<accession>A0ABS1FBM9</accession>
<dbReference type="GO" id="GO:0016740">
    <property type="term" value="F:transferase activity"/>
    <property type="evidence" value="ECO:0007669"/>
    <property type="project" value="UniProtKB-KW"/>
</dbReference>